<comment type="caution">
    <text evidence="4">The sequence shown here is derived from an EMBL/GenBank/DDBJ whole genome shotgun (WGS) entry which is preliminary data.</text>
</comment>
<dbReference type="Gene3D" id="1.10.8.140">
    <property type="entry name" value="PDCD5-like"/>
    <property type="match status" value="1"/>
</dbReference>
<evidence type="ECO:0000313" key="4">
    <source>
        <dbReference type="EMBL" id="KAL3758736.1"/>
    </source>
</evidence>
<dbReference type="PANTHER" id="PTHR10840:SF0">
    <property type="entry name" value="PROGRAMMED CELL DEATH PROTEIN 5"/>
    <property type="match status" value="1"/>
</dbReference>
<organism evidence="4 5">
    <name type="scientific">Discostella pseudostelligera</name>
    <dbReference type="NCBI Taxonomy" id="259834"/>
    <lineage>
        <taxon>Eukaryota</taxon>
        <taxon>Sar</taxon>
        <taxon>Stramenopiles</taxon>
        <taxon>Ochrophyta</taxon>
        <taxon>Bacillariophyta</taxon>
        <taxon>Coscinodiscophyceae</taxon>
        <taxon>Thalassiosirophycidae</taxon>
        <taxon>Stephanodiscales</taxon>
        <taxon>Stephanodiscaceae</taxon>
        <taxon>Discostella</taxon>
    </lineage>
</organism>
<dbReference type="Pfam" id="PF13833">
    <property type="entry name" value="EF-hand_8"/>
    <property type="match status" value="1"/>
</dbReference>
<accession>A0ABD3M9U0</accession>
<feature type="region of interest" description="Disordered" evidence="2">
    <location>
        <begin position="19"/>
        <end position="49"/>
    </location>
</feature>
<feature type="compositionally biased region" description="Acidic residues" evidence="2">
    <location>
        <begin position="130"/>
        <end position="141"/>
    </location>
</feature>
<sequence length="402" mass="45572">MSGIPNSIVPADIAPSELPDGFSLAGGGGGSASSAPTNQAAQRDAQRQAVLEQAMTPEALARLRRVKLVKKERASAVEAMIVNMALQGSMDTKINEGKLIEMLEGIVGAQQQKNADAGKINIQRKKYNFDSDDDDDNDDDLFSPTNPIGPKEMKELKRVFEKLCFFAEKEQVMERVGVIRESLAEYYQPLTGSVRQRDTLISTSSTSNRRTLLDPEREKKMQELQKEKFESEKKLSDIYSRPLQHIRPQDTAAALGFLGKKATKREVQNMMWEVDEKLDGVIDWDEFHLNFERNVRDSSGLEPASFYHMVQFMIYDHDNNGLVSIDETMNMLYARVGREQMETTITKLFGGDDGAPIKEMGHQGGEINFERYWEVVVREHRRRFQDSNLGRVADKTKQRKSR</sequence>
<evidence type="ECO:0000256" key="2">
    <source>
        <dbReference type="SAM" id="MobiDB-lite"/>
    </source>
</evidence>
<dbReference type="SUPFAM" id="SSF46950">
    <property type="entry name" value="Double-stranded DNA-binding domain"/>
    <property type="match status" value="1"/>
</dbReference>
<dbReference type="InterPro" id="IPR036883">
    <property type="entry name" value="PDCD5-like_sf"/>
</dbReference>
<feature type="compositionally biased region" description="Low complexity" evidence="2">
    <location>
        <begin position="32"/>
        <end position="49"/>
    </location>
</feature>
<dbReference type="Pfam" id="PF01984">
    <property type="entry name" value="dsDNA_bind"/>
    <property type="match status" value="1"/>
</dbReference>
<evidence type="ECO:0000256" key="1">
    <source>
        <dbReference type="ARBA" id="ARBA00010490"/>
    </source>
</evidence>
<dbReference type="Gene3D" id="1.10.238.10">
    <property type="entry name" value="EF-hand"/>
    <property type="match status" value="1"/>
</dbReference>
<dbReference type="PANTHER" id="PTHR10840">
    <property type="entry name" value="PROGRAMMED CELL DEATH PROTEIN 5"/>
    <property type="match status" value="1"/>
</dbReference>
<name>A0ABD3M9U0_9STRA</name>
<dbReference type="InterPro" id="IPR011992">
    <property type="entry name" value="EF-hand-dom_pair"/>
</dbReference>
<feature type="domain" description="EF-hand" evidence="3">
    <location>
        <begin position="257"/>
        <end position="288"/>
    </location>
</feature>
<dbReference type="InterPro" id="IPR002836">
    <property type="entry name" value="PDCD5-like"/>
</dbReference>
<proteinExistence type="inferred from homology"/>
<dbReference type="InterPro" id="IPR002048">
    <property type="entry name" value="EF_hand_dom"/>
</dbReference>
<reference evidence="4 5" key="1">
    <citation type="submission" date="2024-10" db="EMBL/GenBank/DDBJ databases">
        <title>Updated reference genomes for cyclostephanoid diatoms.</title>
        <authorList>
            <person name="Roberts W.R."/>
            <person name="Alverson A.J."/>
        </authorList>
    </citation>
    <scope>NUCLEOTIDE SEQUENCE [LARGE SCALE GENOMIC DNA]</scope>
    <source>
        <strain evidence="4 5">AJA232-27</strain>
    </source>
</reference>
<feature type="region of interest" description="Disordered" evidence="2">
    <location>
        <begin position="128"/>
        <end position="148"/>
    </location>
</feature>
<protein>
    <recommendedName>
        <fullName evidence="3">EF-hand domain-containing protein</fullName>
    </recommendedName>
</protein>
<evidence type="ECO:0000313" key="5">
    <source>
        <dbReference type="Proteomes" id="UP001530293"/>
    </source>
</evidence>
<dbReference type="AlphaFoldDB" id="A0ABD3M9U0"/>
<evidence type="ECO:0000259" key="3">
    <source>
        <dbReference type="Pfam" id="PF13833"/>
    </source>
</evidence>
<comment type="similarity">
    <text evidence="1">Belongs to the PDCD5 family.</text>
</comment>
<dbReference type="SUPFAM" id="SSF47473">
    <property type="entry name" value="EF-hand"/>
    <property type="match status" value="1"/>
</dbReference>
<dbReference type="Proteomes" id="UP001530293">
    <property type="component" value="Unassembled WGS sequence"/>
</dbReference>
<dbReference type="EMBL" id="JALLBG020000226">
    <property type="protein sequence ID" value="KAL3758736.1"/>
    <property type="molecule type" value="Genomic_DNA"/>
</dbReference>
<gene>
    <name evidence="4" type="ORF">ACHAWU_001463</name>
</gene>
<keyword evidence="5" id="KW-1185">Reference proteome</keyword>